<keyword evidence="4" id="KW-1185">Reference proteome</keyword>
<accession>A0ABT6F919</accession>
<feature type="coiled-coil region" evidence="1">
    <location>
        <begin position="76"/>
        <end position="103"/>
    </location>
</feature>
<dbReference type="Proteomes" id="UP001216907">
    <property type="component" value="Unassembled WGS sequence"/>
</dbReference>
<feature type="signal peptide" evidence="2">
    <location>
        <begin position="1"/>
        <end position="23"/>
    </location>
</feature>
<keyword evidence="2" id="KW-0732">Signal</keyword>
<reference evidence="3 4" key="1">
    <citation type="submission" date="2023-03" db="EMBL/GenBank/DDBJ databases">
        <title>Paludisphaera mucosa sp. nov. a novel planctomycete from northern fen.</title>
        <authorList>
            <person name="Ivanova A."/>
        </authorList>
    </citation>
    <scope>NUCLEOTIDE SEQUENCE [LARGE SCALE GENOMIC DNA]</scope>
    <source>
        <strain evidence="3 4">Pla2</strain>
    </source>
</reference>
<name>A0ABT6F919_9BACT</name>
<sequence>MLRFQHLVLSLSLVALASSPSQAADAPAVAALKEKGLTRSGRFFVIEAEQAALEKWKAARPVLAGHAANVERKSRADAAAEELAQLEASRVELQNTLSDLDQQVNPQGFQPGGFGQGGFEQGSFGQTGFGGQAYLAQVNTQRAWVRANLVEIASLQRAARSETPKDEKALEAEMQKSLEAVRTALAEFREAADAVVRRYDELDVDPAVKSAFQALEKAKLGGLKLGPTPEFGNALKALAKAERTYLEKKSPVVSRTRSRPRR</sequence>
<dbReference type="EMBL" id="JARRAG010000002">
    <property type="protein sequence ID" value="MDG3004088.1"/>
    <property type="molecule type" value="Genomic_DNA"/>
</dbReference>
<keyword evidence="1" id="KW-0175">Coiled coil</keyword>
<evidence type="ECO:0000256" key="1">
    <source>
        <dbReference type="SAM" id="Coils"/>
    </source>
</evidence>
<comment type="caution">
    <text evidence="3">The sequence shown here is derived from an EMBL/GenBank/DDBJ whole genome shotgun (WGS) entry which is preliminary data.</text>
</comment>
<evidence type="ECO:0000313" key="4">
    <source>
        <dbReference type="Proteomes" id="UP001216907"/>
    </source>
</evidence>
<evidence type="ECO:0000256" key="2">
    <source>
        <dbReference type="SAM" id="SignalP"/>
    </source>
</evidence>
<feature type="chain" id="PRO_5045564807" evidence="2">
    <location>
        <begin position="24"/>
        <end position="262"/>
    </location>
</feature>
<protein>
    <submittedName>
        <fullName evidence="3">Uncharacterized protein</fullName>
    </submittedName>
</protein>
<dbReference type="RefSeq" id="WP_277860450.1">
    <property type="nucleotide sequence ID" value="NZ_JARRAG010000002.1"/>
</dbReference>
<gene>
    <name evidence="3" type="ORF">PZE19_09910</name>
</gene>
<proteinExistence type="predicted"/>
<evidence type="ECO:0000313" key="3">
    <source>
        <dbReference type="EMBL" id="MDG3004088.1"/>
    </source>
</evidence>
<organism evidence="3 4">
    <name type="scientific">Paludisphaera mucosa</name>
    <dbReference type="NCBI Taxonomy" id="3030827"/>
    <lineage>
        <taxon>Bacteria</taxon>
        <taxon>Pseudomonadati</taxon>
        <taxon>Planctomycetota</taxon>
        <taxon>Planctomycetia</taxon>
        <taxon>Isosphaerales</taxon>
        <taxon>Isosphaeraceae</taxon>
        <taxon>Paludisphaera</taxon>
    </lineage>
</organism>